<keyword evidence="2" id="KW-0472">Membrane</keyword>
<evidence type="ECO:0000313" key="4">
    <source>
        <dbReference type="Proteomes" id="UP000299211"/>
    </source>
</evidence>
<dbReference type="AlphaFoldDB" id="A0A4D4N486"/>
<evidence type="ECO:0000256" key="1">
    <source>
        <dbReference type="SAM" id="MobiDB-lite"/>
    </source>
</evidence>
<accession>A0A4D4N486</accession>
<feature type="transmembrane region" description="Helical" evidence="2">
    <location>
        <begin position="40"/>
        <end position="63"/>
    </location>
</feature>
<keyword evidence="2" id="KW-0812">Transmembrane</keyword>
<feature type="region of interest" description="Disordered" evidence="1">
    <location>
        <begin position="77"/>
        <end position="96"/>
    </location>
</feature>
<proteinExistence type="predicted"/>
<dbReference type="Proteomes" id="UP000299211">
    <property type="component" value="Unassembled WGS sequence"/>
</dbReference>
<protein>
    <submittedName>
        <fullName evidence="3">Uncharacterized protein</fullName>
    </submittedName>
</protein>
<gene>
    <name evidence="3" type="ORF">SAV31267_088230</name>
</gene>
<dbReference type="EMBL" id="BJHY01000001">
    <property type="protein sequence ID" value="GDY79338.1"/>
    <property type="molecule type" value="Genomic_DNA"/>
</dbReference>
<name>A0A4D4N486_STRAX</name>
<evidence type="ECO:0000256" key="2">
    <source>
        <dbReference type="SAM" id="Phobius"/>
    </source>
</evidence>
<comment type="caution">
    <text evidence="3">The sequence shown here is derived from an EMBL/GenBank/DDBJ whole genome shotgun (WGS) entry which is preliminary data.</text>
</comment>
<keyword evidence="2" id="KW-1133">Transmembrane helix</keyword>
<organism evidence="3 4">
    <name type="scientific">Streptomyces avermitilis</name>
    <dbReference type="NCBI Taxonomy" id="33903"/>
    <lineage>
        <taxon>Bacteria</taxon>
        <taxon>Bacillati</taxon>
        <taxon>Actinomycetota</taxon>
        <taxon>Actinomycetes</taxon>
        <taxon>Kitasatosporales</taxon>
        <taxon>Streptomycetaceae</taxon>
        <taxon>Streptomyces</taxon>
    </lineage>
</organism>
<sequence>MNPSEPLGLPNERVVDTRPSDATLSPEAGLNRSGALPRELLSLPVVVWAGVGLLFLALQAYVFSRWAADGGYRLIETAGQGQGGSKDTGLPMWSIP</sequence>
<feature type="region of interest" description="Disordered" evidence="1">
    <location>
        <begin position="1"/>
        <end position="32"/>
    </location>
</feature>
<reference evidence="3 4" key="1">
    <citation type="submission" date="2019-04" db="EMBL/GenBank/DDBJ databases">
        <title>Draft genome sequences of Streptomyces avermitilis ATCC 31267.</title>
        <authorList>
            <person name="Komaki H."/>
            <person name="Tamura T."/>
            <person name="Hosoyama A."/>
        </authorList>
    </citation>
    <scope>NUCLEOTIDE SEQUENCE [LARGE SCALE GENOMIC DNA]</scope>
    <source>
        <strain evidence="3 4">ATCC 31267</strain>
    </source>
</reference>
<evidence type="ECO:0000313" key="3">
    <source>
        <dbReference type="EMBL" id="GDY79338.1"/>
    </source>
</evidence>